<proteinExistence type="predicted"/>
<protein>
    <submittedName>
        <fullName evidence="1">Uncharacterized protein</fullName>
    </submittedName>
</protein>
<dbReference type="InterPro" id="IPR047808">
    <property type="entry name" value="CueP-like"/>
</dbReference>
<name>A0A7W8GES5_9DEIO</name>
<keyword evidence="2" id="KW-1185">Reference proteome</keyword>
<gene>
    <name evidence="1" type="ORF">HNQ09_001734</name>
</gene>
<evidence type="ECO:0000313" key="1">
    <source>
        <dbReference type="EMBL" id="MBB5234296.1"/>
    </source>
</evidence>
<sequence>MTPEAIHFTFPDSQKRAVALPKGRMVVAISPYITRTHPCKTHFTSGCQGELVHTPVKVHITRMGKTVLRKTVRTLDNGFLELWLGRGQQYNVTLTAEGKITRGKLTTLPGSDTRVTSLQLR</sequence>
<dbReference type="AlphaFoldDB" id="A0A7W8GES5"/>
<reference evidence="1 2" key="1">
    <citation type="submission" date="2020-08" db="EMBL/GenBank/DDBJ databases">
        <title>Genomic Encyclopedia of Type Strains, Phase IV (KMG-IV): sequencing the most valuable type-strain genomes for metagenomic binning, comparative biology and taxonomic classification.</title>
        <authorList>
            <person name="Goeker M."/>
        </authorList>
    </citation>
    <scope>NUCLEOTIDE SEQUENCE [LARGE SCALE GENOMIC DNA]</scope>
    <source>
        <strain evidence="1 2">DSM 101791</strain>
    </source>
</reference>
<dbReference type="RefSeq" id="WP_184027961.1">
    <property type="nucleotide sequence ID" value="NZ_JACHFN010000005.1"/>
</dbReference>
<dbReference type="EMBL" id="JACHFN010000005">
    <property type="protein sequence ID" value="MBB5234296.1"/>
    <property type="molecule type" value="Genomic_DNA"/>
</dbReference>
<dbReference type="Pfam" id="PF21172">
    <property type="entry name" value="CueP"/>
    <property type="match status" value="1"/>
</dbReference>
<organism evidence="1 2">
    <name type="scientific">Deinococcus budaensis</name>
    <dbReference type="NCBI Taxonomy" id="1665626"/>
    <lineage>
        <taxon>Bacteria</taxon>
        <taxon>Thermotogati</taxon>
        <taxon>Deinococcota</taxon>
        <taxon>Deinococci</taxon>
        <taxon>Deinococcales</taxon>
        <taxon>Deinococcaceae</taxon>
        <taxon>Deinococcus</taxon>
    </lineage>
</organism>
<accession>A0A7W8GES5</accession>
<dbReference type="NCBIfam" id="NF038094">
    <property type="entry name" value="CueP_fam"/>
    <property type="match status" value="1"/>
</dbReference>
<dbReference type="Gene3D" id="2.60.40.3700">
    <property type="match status" value="1"/>
</dbReference>
<comment type="caution">
    <text evidence="1">The sequence shown here is derived from an EMBL/GenBank/DDBJ whole genome shotgun (WGS) entry which is preliminary data.</text>
</comment>
<dbReference type="Proteomes" id="UP000525389">
    <property type="component" value="Unassembled WGS sequence"/>
</dbReference>
<evidence type="ECO:0000313" key="2">
    <source>
        <dbReference type="Proteomes" id="UP000525389"/>
    </source>
</evidence>